<dbReference type="PATRIC" id="fig|1267766.3.peg.3269"/>
<sequence>MSKHSYRSSRPDRWSVPRPPLDPSLRLSRFGKIQPMEEPGFLARLFRWR</sequence>
<organism evidence="1 2">
    <name type="scientific">Croceibacterium atlanticum</name>
    <dbReference type="NCBI Taxonomy" id="1267766"/>
    <lineage>
        <taxon>Bacteria</taxon>
        <taxon>Pseudomonadati</taxon>
        <taxon>Pseudomonadota</taxon>
        <taxon>Alphaproteobacteria</taxon>
        <taxon>Sphingomonadales</taxon>
        <taxon>Erythrobacteraceae</taxon>
        <taxon>Croceibacterium</taxon>
    </lineage>
</organism>
<protein>
    <submittedName>
        <fullName evidence="1">Uncharacterized protein</fullName>
    </submittedName>
</protein>
<name>A0A0F7KV74_9SPHN</name>
<dbReference type="EMBL" id="CP011452">
    <property type="protein sequence ID" value="AKH44243.1"/>
    <property type="molecule type" value="Genomic_DNA"/>
</dbReference>
<dbReference type="KEGG" id="aay:WYH_03224"/>
<gene>
    <name evidence="1" type="ORF">WYH_03224</name>
</gene>
<evidence type="ECO:0000313" key="1">
    <source>
        <dbReference type="EMBL" id="AKH44243.1"/>
    </source>
</evidence>
<accession>A0A0F7KV74</accession>
<dbReference type="AlphaFoldDB" id="A0A0F7KV74"/>
<proteinExistence type="predicted"/>
<keyword evidence="2" id="KW-1185">Reference proteome</keyword>
<dbReference type="Proteomes" id="UP000034392">
    <property type="component" value="Chromosome"/>
</dbReference>
<evidence type="ECO:0000313" key="2">
    <source>
        <dbReference type="Proteomes" id="UP000034392"/>
    </source>
</evidence>
<reference evidence="1" key="1">
    <citation type="submission" date="2015-05" db="EMBL/GenBank/DDBJ databases">
        <title>The complete genome of Altererythrobacter atlanticus strain 26DY36.</title>
        <authorList>
            <person name="Wu Y.-H."/>
            <person name="Cheng H."/>
            <person name="Wu X.-W."/>
        </authorList>
    </citation>
    <scope>NUCLEOTIDE SEQUENCE [LARGE SCALE GENOMIC DNA]</scope>
    <source>
        <strain evidence="1">26DY36</strain>
    </source>
</reference>